<name>A0ABZ0GIE2_9GAMM</name>
<evidence type="ECO:0000313" key="5">
    <source>
        <dbReference type="EMBL" id="WOH35714.1"/>
    </source>
</evidence>
<gene>
    <name evidence="5" type="ORF">RI844_10000</name>
</gene>
<sequence>MMKVKLLFLIMCALSSINVQAAKDDSLPIVAFWFNGGWGHYDPQAIAYLDEVIIFAVAPQPKTGEINIVSVDQQTGNVNYRRKSGIGLTTEMINTLVTDAKKHKVKTTLGINAMGKKEVNFNQLVRNNKHTEFAKNIRDLCLKHGISGVDVDYEHPANDEDVALLAKLFTALNNELKPEGITVSGAFGVKRKFSRKFLEMHHGLLDQINIMNYTNSTEQFKTGLSALVNDHKVPKEKIYGGFGFYAKEINKREGKERASVDYRDLINTVTVTGKEEVFKMPAADDPNYTMTLKYNNSDKSVAEKFEFLKANGYGGAMIWALNHDVPVSDPRSRIRFFRNLAGKRIL</sequence>
<dbReference type="Pfam" id="PF00704">
    <property type="entry name" value="Glyco_hydro_18"/>
    <property type="match status" value="1"/>
</dbReference>
<dbReference type="InterPro" id="IPR017853">
    <property type="entry name" value="GH"/>
</dbReference>
<dbReference type="Gene3D" id="3.20.20.80">
    <property type="entry name" value="Glycosidases"/>
    <property type="match status" value="1"/>
</dbReference>
<evidence type="ECO:0000259" key="4">
    <source>
        <dbReference type="PROSITE" id="PS51910"/>
    </source>
</evidence>
<keyword evidence="3" id="KW-0732">Signal</keyword>
<evidence type="ECO:0000256" key="2">
    <source>
        <dbReference type="ARBA" id="ARBA00012729"/>
    </source>
</evidence>
<dbReference type="PANTHER" id="PTHR11177:SF317">
    <property type="entry name" value="CHITINASE 12-RELATED"/>
    <property type="match status" value="1"/>
</dbReference>
<dbReference type="RefSeq" id="WP_348394530.1">
    <property type="nucleotide sequence ID" value="NZ_CP136600.1"/>
</dbReference>
<dbReference type="SUPFAM" id="SSF51445">
    <property type="entry name" value="(Trans)glycosidases"/>
    <property type="match status" value="1"/>
</dbReference>
<dbReference type="InterPro" id="IPR001223">
    <property type="entry name" value="Glyco_hydro18_cat"/>
</dbReference>
<feature type="chain" id="PRO_5047195729" description="chitinase" evidence="3">
    <location>
        <begin position="22"/>
        <end position="346"/>
    </location>
</feature>
<dbReference type="EC" id="3.2.1.14" evidence="2"/>
<evidence type="ECO:0000313" key="6">
    <source>
        <dbReference type="Proteomes" id="UP001301442"/>
    </source>
</evidence>
<dbReference type="InterPro" id="IPR011583">
    <property type="entry name" value="Chitinase_II/V-like_cat"/>
</dbReference>
<dbReference type="PANTHER" id="PTHR11177">
    <property type="entry name" value="CHITINASE"/>
    <property type="match status" value="1"/>
</dbReference>
<feature type="domain" description="GH18" evidence="4">
    <location>
        <begin position="27"/>
        <end position="344"/>
    </location>
</feature>
<dbReference type="Proteomes" id="UP001301442">
    <property type="component" value="Chromosome"/>
</dbReference>
<dbReference type="EMBL" id="CP136600">
    <property type="protein sequence ID" value="WOH35714.1"/>
    <property type="molecule type" value="Genomic_DNA"/>
</dbReference>
<organism evidence="5 6">
    <name type="scientific">Thalassotalea fonticola</name>
    <dbReference type="NCBI Taxonomy" id="3065649"/>
    <lineage>
        <taxon>Bacteria</taxon>
        <taxon>Pseudomonadati</taxon>
        <taxon>Pseudomonadota</taxon>
        <taxon>Gammaproteobacteria</taxon>
        <taxon>Alteromonadales</taxon>
        <taxon>Colwelliaceae</taxon>
        <taxon>Thalassotalea</taxon>
    </lineage>
</organism>
<keyword evidence="5" id="KW-0378">Hydrolase</keyword>
<dbReference type="GO" id="GO:0016787">
    <property type="term" value="F:hydrolase activity"/>
    <property type="evidence" value="ECO:0007669"/>
    <property type="project" value="UniProtKB-KW"/>
</dbReference>
<reference evidence="5 6" key="1">
    <citation type="submission" date="2023-09" db="EMBL/GenBank/DDBJ databases">
        <authorList>
            <person name="Qi X."/>
        </authorList>
    </citation>
    <scope>NUCLEOTIDE SEQUENCE [LARGE SCALE GENOMIC DNA]</scope>
    <source>
        <strain evidence="5 6">S1-1</strain>
    </source>
</reference>
<dbReference type="SMART" id="SM00636">
    <property type="entry name" value="Glyco_18"/>
    <property type="match status" value="1"/>
</dbReference>
<feature type="signal peptide" evidence="3">
    <location>
        <begin position="1"/>
        <end position="21"/>
    </location>
</feature>
<keyword evidence="6" id="KW-1185">Reference proteome</keyword>
<protein>
    <recommendedName>
        <fullName evidence="2">chitinase</fullName>
        <ecNumber evidence="2">3.2.1.14</ecNumber>
    </recommendedName>
</protein>
<proteinExistence type="predicted"/>
<comment type="catalytic activity">
    <reaction evidence="1">
        <text>Random endo-hydrolysis of N-acetyl-beta-D-glucosaminide (1-&gt;4)-beta-linkages in chitin and chitodextrins.</text>
        <dbReference type="EC" id="3.2.1.14"/>
    </reaction>
</comment>
<evidence type="ECO:0000256" key="3">
    <source>
        <dbReference type="SAM" id="SignalP"/>
    </source>
</evidence>
<accession>A0ABZ0GIE2</accession>
<dbReference type="Gene3D" id="3.40.5.30">
    <property type="entry name" value="(Trans)glycosidases - domain 2"/>
    <property type="match status" value="1"/>
</dbReference>
<dbReference type="PROSITE" id="PS51910">
    <property type="entry name" value="GH18_2"/>
    <property type="match status" value="1"/>
</dbReference>
<dbReference type="InterPro" id="IPR050314">
    <property type="entry name" value="Glycosyl_Hydrlase_18"/>
</dbReference>
<evidence type="ECO:0000256" key="1">
    <source>
        <dbReference type="ARBA" id="ARBA00000822"/>
    </source>
</evidence>